<dbReference type="AlphaFoldDB" id="A0A645CY16"/>
<feature type="domain" description="YcxB-like C-terminal" evidence="2">
    <location>
        <begin position="103"/>
        <end position="155"/>
    </location>
</feature>
<feature type="transmembrane region" description="Helical" evidence="1">
    <location>
        <begin position="21"/>
        <end position="49"/>
    </location>
</feature>
<reference evidence="3" key="1">
    <citation type="submission" date="2019-08" db="EMBL/GenBank/DDBJ databases">
        <authorList>
            <person name="Kucharzyk K."/>
            <person name="Murdoch R.W."/>
            <person name="Higgins S."/>
            <person name="Loffler F."/>
        </authorList>
    </citation>
    <scope>NUCLEOTIDE SEQUENCE</scope>
</reference>
<comment type="caution">
    <text evidence="3">The sequence shown here is derived from an EMBL/GenBank/DDBJ whole genome shotgun (WGS) entry which is preliminary data.</text>
</comment>
<dbReference type="InterPro" id="IPR025588">
    <property type="entry name" value="YcxB-like_C"/>
</dbReference>
<proteinExistence type="predicted"/>
<name>A0A645CY16_9ZZZZ</name>
<evidence type="ECO:0000256" key="1">
    <source>
        <dbReference type="SAM" id="Phobius"/>
    </source>
</evidence>
<accession>A0A645CY16</accession>
<protein>
    <recommendedName>
        <fullName evidence="2">YcxB-like C-terminal domain-containing protein</fullName>
    </recommendedName>
</protein>
<keyword evidence="1" id="KW-0472">Membrane</keyword>
<evidence type="ECO:0000313" key="3">
    <source>
        <dbReference type="EMBL" id="MPM82046.1"/>
    </source>
</evidence>
<keyword evidence="1" id="KW-1133">Transmembrane helix</keyword>
<dbReference type="EMBL" id="VSSQ01031237">
    <property type="protein sequence ID" value="MPM82046.1"/>
    <property type="molecule type" value="Genomic_DNA"/>
</dbReference>
<gene>
    <name evidence="3" type="ORF">SDC9_129104</name>
</gene>
<keyword evidence="1" id="KW-0812">Transmembrane</keyword>
<evidence type="ECO:0000259" key="2">
    <source>
        <dbReference type="Pfam" id="PF14317"/>
    </source>
</evidence>
<organism evidence="3">
    <name type="scientific">bioreactor metagenome</name>
    <dbReference type="NCBI Taxonomy" id="1076179"/>
    <lineage>
        <taxon>unclassified sequences</taxon>
        <taxon>metagenomes</taxon>
        <taxon>ecological metagenomes</taxon>
    </lineage>
</organism>
<feature type="transmembrane region" description="Helical" evidence="1">
    <location>
        <begin position="61"/>
        <end position="81"/>
    </location>
</feature>
<dbReference type="Pfam" id="PF14317">
    <property type="entry name" value="YcxB"/>
    <property type="match status" value="1"/>
</dbReference>
<sequence>MNYSKLFTVKTTMAKEDYRKFLYISTFLKSKMMTIFMIFFTAFISGLIFYSENQFDLIGFIYYWIILMILVILVTILKIEIKFRRIIKTDKTGSLDSQEVLDFYEDFLIVKSKVFEGEIKVKYAQFYEVFESKDYFITYFNANKATLIRKKDMESEVIHSLRSLYKQNLTNKYKKVNI</sequence>